<feature type="signal peptide" evidence="1">
    <location>
        <begin position="1"/>
        <end position="30"/>
    </location>
</feature>
<dbReference type="AlphaFoldDB" id="A0A3P9J3L5"/>
<proteinExistence type="predicted"/>
<name>A0A3P9J3L5_ORYLA</name>
<evidence type="ECO:0000313" key="2">
    <source>
        <dbReference type="Ensembl" id="ENSORLP00015026824.1"/>
    </source>
</evidence>
<evidence type="ECO:0000256" key="1">
    <source>
        <dbReference type="SAM" id="SignalP"/>
    </source>
</evidence>
<dbReference type="Proteomes" id="UP000265200">
    <property type="component" value="Chromosome 5"/>
</dbReference>
<accession>A0A3P9J3L5</accession>
<evidence type="ECO:0000313" key="3">
    <source>
        <dbReference type="Proteomes" id="UP000265200"/>
    </source>
</evidence>
<reference evidence="2 3" key="2">
    <citation type="submission" date="2017-04" db="EMBL/GenBank/DDBJ databases">
        <title>CpG methylation of centromeres and impact of large insertions on vertebrate speciation.</title>
        <authorList>
            <person name="Ichikawa K."/>
            <person name="Yoshimura J."/>
            <person name="Morishita S."/>
        </authorList>
    </citation>
    <scope>NUCLEOTIDE SEQUENCE</scope>
    <source>
        <strain evidence="2 3">HSOK</strain>
    </source>
</reference>
<sequence>MLQMGTPSSTAATSCCLWLAHFALPCSCLCNVITPLRLVKVQLLLSISEDSQVCHRPLLAKVGWRSFIPFPSLLLRFFHSPPFCTPSCSLTAQRQYDSGGRRNSAPSSPLLSAASPRLHLIIPPPLVMFVLHLMRFGHFSTESVNWKQAMRM</sequence>
<feature type="chain" id="PRO_5045311451" description="Secreted protein" evidence="1">
    <location>
        <begin position="31"/>
        <end position="152"/>
    </location>
</feature>
<organism evidence="2 3">
    <name type="scientific">Oryzias latipes</name>
    <name type="common">Japanese rice fish</name>
    <name type="synonym">Japanese killifish</name>
    <dbReference type="NCBI Taxonomy" id="8090"/>
    <lineage>
        <taxon>Eukaryota</taxon>
        <taxon>Metazoa</taxon>
        <taxon>Chordata</taxon>
        <taxon>Craniata</taxon>
        <taxon>Vertebrata</taxon>
        <taxon>Euteleostomi</taxon>
        <taxon>Actinopterygii</taxon>
        <taxon>Neopterygii</taxon>
        <taxon>Teleostei</taxon>
        <taxon>Neoteleostei</taxon>
        <taxon>Acanthomorphata</taxon>
        <taxon>Ovalentaria</taxon>
        <taxon>Atherinomorphae</taxon>
        <taxon>Beloniformes</taxon>
        <taxon>Adrianichthyidae</taxon>
        <taxon>Oryziinae</taxon>
        <taxon>Oryzias</taxon>
    </lineage>
</organism>
<dbReference type="Ensembl" id="ENSORLT00015001900.1">
    <property type="protein sequence ID" value="ENSORLP00015026824.1"/>
    <property type="gene ID" value="ENSORLG00015008615.1"/>
</dbReference>
<evidence type="ECO:0008006" key="4">
    <source>
        <dbReference type="Google" id="ProtNLM"/>
    </source>
</evidence>
<protein>
    <recommendedName>
        <fullName evidence="4">Secreted protein</fullName>
    </recommendedName>
</protein>
<reference evidence="2" key="4">
    <citation type="submission" date="2025-09" db="UniProtKB">
        <authorList>
            <consortium name="Ensembl"/>
        </authorList>
    </citation>
    <scope>IDENTIFICATION</scope>
    <source>
        <strain evidence="2">HSOK</strain>
    </source>
</reference>
<reference key="1">
    <citation type="journal article" date="2007" name="Nature">
        <title>The medaka draft genome and insights into vertebrate genome evolution.</title>
        <authorList>
            <person name="Kasahara M."/>
            <person name="Naruse K."/>
            <person name="Sasaki S."/>
            <person name="Nakatani Y."/>
            <person name="Qu W."/>
            <person name="Ahsan B."/>
            <person name="Yamada T."/>
            <person name="Nagayasu Y."/>
            <person name="Doi K."/>
            <person name="Kasai Y."/>
            <person name="Jindo T."/>
            <person name="Kobayashi D."/>
            <person name="Shimada A."/>
            <person name="Toyoda A."/>
            <person name="Kuroki Y."/>
            <person name="Fujiyama A."/>
            <person name="Sasaki T."/>
            <person name="Shimizu A."/>
            <person name="Asakawa S."/>
            <person name="Shimizu N."/>
            <person name="Hashimoto S."/>
            <person name="Yang J."/>
            <person name="Lee Y."/>
            <person name="Matsushima K."/>
            <person name="Sugano S."/>
            <person name="Sakaizumi M."/>
            <person name="Narita T."/>
            <person name="Ohishi K."/>
            <person name="Haga S."/>
            <person name="Ohta F."/>
            <person name="Nomoto H."/>
            <person name="Nogata K."/>
            <person name="Morishita T."/>
            <person name="Endo T."/>
            <person name="Shin-I T."/>
            <person name="Takeda H."/>
            <person name="Morishita S."/>
            <person name="Kohara Y."/>
        </authorList>
    </citation>
    <scope>NUCLEOTIDE SEQUENCE [LARGE SCALE GENOMIC DNA]</scope>
    <source>
        <strain>Hd-rR</strain>
    </source>
</reference>
<keyword evidence="1" id="KW-0732">Signal</keyword>
<reference evidence="2" key="3">
    <citation type="submission" date="2025-08" db="UniProtKB">
        <authorList>
            <consortium name="Ensembl"/>
        </authorList>
    </citation>
    <scope>IDENTIFICATION</scope>
    <source>
        <strain evidence="2">HSOK</strain>
    </source>
</reference>